<dbReference type="PROSITE" id="PS00237">
    <property type="entry name" value="G_PROTEIN_RECEP_F1_1"/>
    <property type="match status" value="1"/>
</dbReference>
<feature type="transmembrane region" description="Helical" evidence="10">
    <location>
        <begin position="194"/>
        <end position="213"/>
    </location>
</feature>
<feature type="transmembrane region" description="Helical" evidence="10">
    <location>
        <begin position="298"/>
        <end position="320"/>
    </location>
</feature>
<feature type="transmembrane region" description="Helical" evidence="10">
    <location>
        <begin position="110"/>
        <end position="130"/>
    </location>
</feature>
<keyword evidence="3 9" id="KW-0812">Transmembrane</keyword>
<proteinExistence type="inferred from homology"/>
<keyword evidence="4 10" id="KW-1133">Transmembrane helix</keyword>
<name>A0ABP1Q1S1_9HEXA</name>
<evidence type="ECO:0000313" key="13">
    <source>
        <dbReference type="Proteomes" id="UP001642540"/>
    </source>
</evidence>
<feature type="domain" description="G-protein coupled receptors family 1 profile" evidence="11">
    <location>
        <begin position="89"/>
        <end position="354"/>
    </location>
</feature>
<keyword evidence="5 9" id="KW-0297">G-protein coupled receptor</keyword>
<gene>
    <name evidence="12" type="ORF">ODALV1_LOCUS5266</name>
</gene>
<evidence type="ECO:0000256" key="7">
    <source>
        <dbReference type="ARBA" id="ARBA00023170"/>
    </source>
</evidence>
<reference evidence="12 13" key="1">
    <citation type="submission" date="2024-08" db="EMBL/GenBank/DDBJ databases">
        <authorList>
            <person name="Cucini C."/>
            <person name="Frati F."/>
        </authorList>
    </citation>
    <scope>NUCLEOTIDE SEQUENCE [LARGE SCALE GENOMIC DNA]</scope>
</reference>
<dbReference type="InterPro" id="IPR017452">
    <property type="entry name" value="GPCR_Rhodpsn_7TM"/>
</dbReference>
<evidence type="ECO:0000256" key="3">
    <source>
        <dbReference type="ARBA" id="ARBA00022692"/>
    </source>
</evidence>
<dbReference type="Gene3D" id="1.20.1070.10">
    <property type="entry name" value="Rhodopsin 7-helix transmembrane proteins"/>
    <property type="match status" value="1"/>
</dbReference>
<evidence type="ECO:0000256" key="4">
    <source>
        <dbReference type="ARBA" id="ARBA00022989"/>
    </source>
</evidence>
<dbReference type="CDD" id="cd14993">
    <property type="entry name" value="7tmA_CCKR-like"/>
    <property type="match status" value="1"/>
</dbReference>
<dbReference type="Pfam" id="PF00001">
    <property type="entry name" value="7tm_1"/>
    <property type="match status" value="1"/>
</dbReference>
<dbReference type="PANTHER" id="PTHR45695">
    <property type="entry name" value="LEUCOKININ RECEPTOR-RELATED"/>
    <property type="match status" value="1"/>
</dbReference>
<dbReference type="EMBL" id="CAXLJM020000015">
    <property type="protein sequence ID" value="CAL8082622.1"/>
    <property type="molecule type" value="Genomic_DNA"/>
</dbReference>
<feature type="transmembrane region" description="Helical" evidence="10">
    <location>
        <begin position="332"/>
        <end position="355"/>
    </location>
</feature>
<keyword evidence="7 9" id="KW-0675">Receptor</keyword>
<evidence type="ECO:0000256" key="6">
    <source>
        <dbReference type="ARBA" id="ARBA00023136"/>
    </source>
</evidence>
<dbReference type="PRINTS" id="PR00237">
    <property type="entry name" value="GPCRRHODOPSN"/>
</dbReference>
<evidence type="ECO:0000256" key="1">
    <source>
        <dbReference type="ARBA" id="ARBA00004141"/>
    </source>
</evidence>
<dbReference type="SUPFAM" id="SSF81321">
    <property type="entry name" value="Family A G protein-coupled receptor-like"/>
    <property type="match status" value="1"/>
</dbReference>
<keyword evidence="8 9" id="KW-0807">Transducer</keyword>
<keyword evidence="6 10" id="KW-0472">Membrane</keyword>
<organism evidence="12 13">
    <name type="scientific">Orchesella dallaii</name>
    <dbReference type="NCBI Taxonomy" id="48710"/>
    <lineage>
        <taxon>Eukaryota</taxon>
        <taxon>Metazoa</taxon>
        <taxon>Ecdysozoa</taxon>
        <taxon>Arthropoda</taxon>
        <taxon>Hexapoda</taxon>
        <taxon>Collembola</taxon>
        <taxon>Entomobryomorpha</taxon>
        <taxon>Entomobryoidea</taxon>
        <taxon>Orchesellidae</taxon>
        <taxon>Orchesellinae</taxon>
        <taxon>Orchesella</taxon>
    </lineage>
</organism>
<comment type="subcellular location">
    <subcellularLocation>
        <location evidence="1">Membrane</location>
        <topology evidence="1">Multi-pass membrane protein</topology>
    </subcellularLocation>
</comment>
<evidence type="ECO:0000256" key="8">
    <source>
        <dbReference type="ARBA" id="ARBA00023224"/>
    </source>
</evidence>
<dbReference type="PANTHER" id="PTHR45695:SF9">
    <property type="entry name" value="LEUCOKININ RECEPTOR"/>
    <property type="match status" value="1"/>
</dbReference>
<protein>
    <recommendedName>
        <fullName evidence="11">G-protein coupled receptors family 1 profile domain-containing protein</fullName>
    </recommendedName>
</protein>
<dbReference type="SMART" id="SM01381">
    <property type="entry name" value="7TM_GPCR_Srsx"/>
    <property type="match status" value="1"/>
</dbReference>
<comment type="caution">
    <text evidence="12">The sequence shown here is derived from an EMBL/GenBank/DDBJ whole genome shotgun (WGS) entry which is preliminary data.</text>
</comment>
<accession>A0ABP1Q1S1</accession>
<evidence type="ECO:0000256" key="10">
    <source>
        <dbReference type="SAM" id="Phobius"/>
    </source>
</evidence>
<feature type="transmembrane region" description="Helical" evidence="10">
    <location>
        <begin position="74"/>
        <end position="98"/>
    </location>
</feature>
<feature type="transmembrane region" description="Helical" evidence="10">
    <location>
        <begin position="244"/>
        <end position="272"/>
    </location>
</feature>
<dbReference type="PROSITE" id="PS50262">
    <property type="entry name" value="G_PROTEIN_RECEP_F1_2"/>
    <property type="match status" value="1"/>
</dbReference>
<sequence length="505" mass="57644">MEKNDLSQFHNFYHAGGSVGCGGKNITGNSSHLFNCSMAVGEDGSNVNDSNVTTTQSLDDLYPDFTQIPVVRGIFMFLFITECFVGVFGNLLVCLTVYGNKSMHSPVNYYIVNLGICDFLVGAFVLPMKLFELMADSETNMINDFWCTTLRFLESVVVFASVFTLVAICLERYYAVVYPVHSRINMTDGRIRRVIMAVWFIPILCAFPCLYPAKSVTHVLWSEYGEISRTTCFDQFSPDFRFGYFLFLFLFMYIIPLVFIAFTCLSITKALIQKIPVHPRRDPRAISLEHGRRKVAKMVLVVVFAFMFCWSPYFIITVITQVHYNFFAKGQFFFTMLIINLFAFTHSCINPIVYFSMSARFRKGFICILELVMLCMGRARYSPENSTSTIRRSIRRRGPHTSYSDVLHCHSSTRRASANVGSRGETASCHNFRHVDATTSDSCGKSPSRPKRVSRYGYRQESAELYPRPVLLQFDASREPQCCSQLIPLQERHPRRTNSLLPPPN</sequence>
<evidence type="ECO:0000256" key="9">
    <source>
        <dbReference type="RuleBase" id="RU000688"/>
    </source>
</evidence>
<feature type="transmembrane region" description="Helical" evidence="10">
    <location>
        <begin position="150"/>
        <end position="174"/>
    </location>
</feature>
<dbReference type="Proteomes" id="UP001642540">
    <property type="component" value="Unassembled WGS sequence"/>
</dbReference>
<evidence type="ECO:0000259" key="11">
    <source>
        <dbReference type="PROSITE" id="PS50262"/>
    </source>
</evidence>
<evidence type="ECO:0000256" key="2">
    <source>
        <dbReference type="ARBA" id="ARBA00010663"/>
    </source>
</evidence>
<dbReference type="PROSITE" id="PS51257">
    <property type="entry name" value="PROKAR_LIPOPROTEIN"/>
    <property type="match status" value="1"/>
</dbReference>
<comment type="similarity">
    <text evidence="2 9">Belongs to the G-protein coupled receptor 1 family.</text>
</comment>
<evidence type="ECO:0000313" key="12">
    <source>
        <dbReference type="EMBL" id="CAL8082622.1"/>
    </source>
</evidence>
<keyword evidence="13" id="KW-1185">Reference proteome</keyword>
<evidence type="ECO:0000256" key="5">
    <source>
        <dbReference type="ARBA" id="ARBA00023040"/>
    </source>
</evidence>
<dbReference type="InterPro" id="IPR000276">
    <property type="entry name" value="GPCR_Rhodpsn"/>
</dbReference>